<keyword evidence="1" id="KW-0812">Transmembrane</keyword>
<accession>A0A1N7M7X4</accession>
<gene>
    <name evidence="2" type="ORF">SAMN05421785_10321</name>
</gene>
<keyword evidence="1" id="KW-0472">Membrane</keyword>
<evidence type="ECO:0000313" key="3">
    <source>
        <dbReference type="Proteomes" id="UP000185781"/>
    </source>
</evidence>
<name>A0A1N7M7X4_9FLAO</name>
<reference evidence="2 3" key="1">
    <citation type="submission" date="2017-01" db="EMBL/GenBank/DDBJ databases">
        <authorList>
            <person name="Mah S.A."/>
            <person name="Swanson W.J."/>
            <person name="Moy G.W."/>
            <person name="Vacquier V.D."/>
        </authorList>
    </citation>
    <scope>NUCLEOTIDE SEQUENCE [LARGE SCALE GENOMIC DNA]</scope>
    <source>
        <strain evidence="2 3">DSM 18014</strain>
    </source>
</reference>
<dbReference type="AlphaFoldDB" id="A0A1N7M7X4"/>
<dbReference type="STRING" id="373672.SAMN05421785_10321"/>
<proteinExistence type="predicted"/>
<protein>
    <submittedName>
        <fullName evidence="2">Uncharacterized protein</fullName>
    </submittedName>
</protein>
<evidence type="ECO:0000313" key="2">
    <source>
        <dbReference type="EMBL" id="SIS82226.1"/>
    </source>
</evidence>
<feature type="transmembrane region" description="Helical" evidence="1">
    <location>
        <begin position="55"/>
        <end position="76"/>
    </location>
</feature>
<organism evidence="2 3">
    <name type="scientific">Chryseobacterium gambrini</name>
    <dbReference type="NCBI Taxonomy" id="373672"/>
    <lineage>
        <taxon>Bacteria</taxon>
        <taxon>Pseudomonadati</taxon>
        <taxon>Bacteroidota</taxon>
        <taxon>Flavobacteriia</taxon>
        <taxon>Flavobacteriales</taxon>
        <taxon>Weeksellaceae</taxon>
        <taxon>Chryseobacterium group</taxon>
        <taxon>Chryseobacterium</taxon>
    </lineage>
</organism>
<keyword evidence="1" id="KW-1133">Transmembrane helix</keyword>
<evidence type="ECO:0000256" key="1">
    <source>
        <dbReference type="SAM" id="Phobius"/>
    </source>
</evidence>
<sequence length="78" mass="8179">MKLLEVGNFGNSELNGLGILFLCLGLIIFAISILIAIIIGIMSATSSEKKYSFKVPLIGILIGILTFIAGGCICGFSL</sequence>
<dbReference type="RefSeq" id="WP_076391037.1">
    <property type="nucleotide sequence ID" value="NZ_CBDHHB010000002.1"/>
</dbReference>
<dbReference type="EMBL" id="FTOV01000003">
    <property type="protein sequence ID" value="SIS82226.1"/>
    <property type="molecule type" value="Genomic_DNA"/>
</dbReference>
<feature type="transmembrane region" description="Helical" evidence="1">
    <location>
        <begin position="19"/>
        <end position="43"/>
    </location>
</feature>
<dbReference type="Proteomes" id="UP000185781">
    <property type="component" value="Unassembled WGS sequence"/>
</dbReference>